<evidence type="ECO:0000256" key="2">
    <source>
        <dbReference type="ARBA" id="ARBA00022730"/>
    </source>
</evidence>
<evidence type="ECO:0000256" key="1">
    <source>
        <dbReference type="ARBA" id="ARBA00006540"/>
    </source>
</evidence>
<dbReference type="PANTHER" id="PTHR11229:SF16">
    <property type="entry name" value="LARGE RIBOSOMAL SUBUNIT PROTEIN UL3C"/>
    <property type="match status" value="1"/>
</dbReference>
<keyword evidence="5 7" id="KW-0687">Ribonucleoprotein</keyword>
<name>A0A2M8L3A1_9BACT</name>
<dbReference type="InterPro" id="IPR009000">
    <property type="entry name" value="Transl_B-barrel_sf"/>
</dbReference>
<evidence type="ECO:0000256" key="6">
    <source>
        <dbReference type="ARBA" id="ARBA00035243"/>
    </source>
</evidence>
<evidence type="ECO:0000256" key="8">
    <source>
        <dbReference type="RuleBase" id="RU003905"/>
    </source>
</evidence>
<keyword evidence="4 7" id="KW-0689">Ribosomal protein</keyword>
<sequence>MINSILGIKLGQIQKFLSDGQRIPVTEIQAGPCFVVEVKPGAVQLGFGERKEKKTLKPILGHIKKAGLKVIPRFLREVSANQEEESSNLKVGDEIKVGDIFKPGDIVDVTGTSKGKGFTGVVKRWGFAGGPRTHGQSDRERAPGSIGSTTTPGRVLKGKKMAGRAGGEKVTIKNLKVIEVNPEKNLLLVKGLVPGAKNGFLMIKKTGNTEENKGE</sequence>
<dbReference type="FunFam" id="2.40.30.10:FF:000004">
    <property type="entry name" value="50S ribosomal protein L3"/>
    <property type="match status" value="1"/>
</dbReference>
<dbReference type="GO" id="GO:0006412">
    <property type="term" value="P:translation"/>
    <property type="evidence" value="ECO:0007669"/>
    <property type="project" value="UniProtKB-UniRule"/>
</dbReference>
<dbReference type="EMBL" id="PFEK01000055">
    <property type="protein sequence ID" value="PJE67357.1"/>
    <property type="molecule type" value="Genomic_DNA"/>
</dbReference>
<evidence type="ECO:0000256" key="9">
    <source>
        <dbReference type="RuleBase" id="RU003906"/>
    </source>
</evidence>
<dbReference type="InterPro" id="IPR019926">
    <property type="entry name" value="Ribosomal_uL3_CS"/>
</dbReference>
<dbReference type="InterPro" id="IPR019927">
    <property type="entry name" value="Ribosomal_uL3_bac/org-type"/>
</dbReference>
<evidence type="ECO:0000256" key="10">
    <source>
        <dbReference type="SAM" id="MobiDB-lite"/>
    </source>
</evidence>
<dbReference type="PROSITE" id="PS00474">
    <property type="entry name" value="RIBOSOMAL_L3"/>
    <property type="match status" value="1"/>
</dbReference>
<dbReference type="PANTHER" id="PTHR11229">
    <property type="entry name" value="50S RIBOSOMAL PROTEIN L3"/>
    <property type="match status" value="1"/>
</dbReference>
<organism evidence="11 12">
    <name type="scientific">Candidatus Shapirobacteria bacterium CG10_big_fil_rev_8_21_14_0_10_40_9</name>
    <dbReference type="NCBI Taxonomy" id="1974888"/>
    <lineage>
        <taxon>Bacteria</taxon>
        <taxon>Candidatus Shapironibacteriota</taxon>
    </lineage>
</organism>
<evidence type="ECO:0000313" key="12">
    <source>
        <dbReference type="Proteomes" id="UP000231474"/>
    </source>
</evidence>
<dbReference type="InterPro" id="IPR000597">
    <property type="entry name" value="Ribosomal_uL3"/>
</dbReference>
<dbReference type="Pfam" id="PF00297">
    <property type="entry name" value="Ribosomal_L3"/>
    <property type="match status" value="1"/>
</dbReference>
<reference evidence="12" key="1">
    <citation type="submission" date="2017-09" db="EMBL/GenBank/DDBJ databases">
        <title>Depth-based differentiation of microbial function through sediment-hosted aquifers and enrichment of novel symbionts in the deep terrestrial subsurface.</title>
        <authorList>
            <person name="Probst A.J."/>
            <person name="Ladd B."/>
            <person name="Jarett J.K."/>
            <person name="Geller-Mcgrath D.E."/>
            <person name="Sieber C.M.K."/>
            <person name="Emerson J.B."/>
            <person name="Anantharaman K."/>
            <person name="Thomas B.C."/>
            <person name="Malmstrom R."/>
            <person name="Stieglmeier M."/>
            <person name="Klingl A."/>
            <person name="Woyke T."/>
            <person name="Ryan C.M."/>
            <person name="Banfield J.F."/>
        </authorList>
    </citation>
    <scope>NUCLEOTIDE SEQUENCE [LARGE SCALE GENOMIC DNA]</scope>
</reference>
<evidence type="ECO:0000256" key="5">
    <source>
        <dbReference type="ARBA" id="ARBA00023274"/>
    </source>
</evidence>
<evidence type="ECO:0000256" key="4">
    <source>
        <dbReference type="ARBA" id="ARBA00022980"/>
    </source>
</evidence>
<gene>
    <name evidence="7" type="primary">rplC</name>
    <name evidence="11" type="ORF">COU95_02790</name>
</gene>
<dbReference type="Gene3D" id="3.30.160.810">
    <property type="match status" value="1"/>
</dbReference>
<dbReference type="HAMAP" id="MF_01325_B">
    <property type="entry name" value="Ribosomal_uL3_B"/>
    <property type="match status" value="1"/>
</dbReference>
<dbReference type="AlphaFoldDB" id="A0A2M8L3A1"/>
<comment type="caution">
    <text evidence="11">The sequence shown here is derived from an EMBL/GenBank/DDBJ whole genome shotgun (WGS) entry which is preliminary data.</text>
</comment>
<comment type="similarity">
    <text evidence="1 7 8">Belongs to the universal ribosomal protein uL3 family.</text>
</comment>
<dbReference type="GO" id="GO:0003735">
    <property type="term" value="F:structural constituent of ribosome"/>
    <property type="evidence" value="ECO:0007669"/>
    <property type="project" value="UniProtKB-UniRule"/>
</dbReference>
<proteinExistence type="inferred from homology"/>
<dbReference type="Proteomes" id="UP000231474">
    <property type="component" value="Unassembled WGS sequence"/>
</dbReference>
<comment type="subunit">
    <text evidence="7 9">Part of the 50S ribosomal subunit. Forms a cluster with proteins L14 and L19.</text>
</comment>
<dbReference type="NCBIfam" id="TIGR03625">
    <property type="entry name" value="L3_bact"/>
    <property type="match status" value="1"/>
</dbReference>
<dbReference type="SUPFAM" id="SSF50447">
    <property type="entry name" value="Translation proteins"/>
    <property type="match status" value="1"/>
</dbReference>
<evidence type="ECO:0000256" key="7">
    <source>
        <dbReference type="HAMAP-Rule" id="MF_01325"/>
    </source>
</evidence>
<protein>
    <recommendedName>
        <fullName evidence="6 7">Large ribosomal subunit protein uL3</fullName>
    </recommendedName>
</protein>
<evidence type="ECO:0000313" key="11">
    <source>
        <dbReference type="EMBL" id="PJE67357.1"/>
    </source>
</evidence>
<comment type="function">
    <text evidence="7 9">One of the primary rRNA binding proteins, it binds directly near the 3'-end of the 23S rRNA, where it nucleates assembly of the 50S subunit.</text>
</comment>
<dbReference type="GO" id="GO:0022625">
    <property type="term" value="C:cytosolic large ribosomal subunit"/>
    <property type="evidence" value="ECO:0007669"/>
    <property type="project" value="TreeGrafter"/>
</dbReference>
<accession>A0A2M8L3A1</accession>
<evidence type="ECO:0000256" key="3">
    <source>
        <dbReference type="ARBA" id="ARBA00022884"/>
    </source>
</evidence>
<dbReference type="Gene3D" id="2.40.30.10">
    <property type="entry name" value="Translation factors"/>
    <property type="match status" value="1"/>
</dbReference>
<dbReference type="GO" id="GO:0019843">
    <property type="term" value="F:rRNA binding"/>
    <property type="evidence" value="ECO:0007669"/>
    <property type="project" value="UniProtKB-UniRule"/>
</dbReference>
<keyword evidence="2 7" id="KW-0699">rRNA-binding</keyword>
<feature type="region of interest" description="Disordered" evidence="10">
    <location>
        <begin position="127"/>
        <end position="162"/>
    </location>
</feature>
<keyword evidence="3 7" id="KW-0694">RNA-binding</keyword>